<gene>
    <name evidence="3" type="ORF">LQE99_13055</name>
</gene>
<comment type="caution">
    <text evidence="3">The sequence shown here is derived from an EMBL/GenBank/DDBJ whole genome shotgun (WGS) entry which is preliminary data.</text>
</comment>
<accession>A0ABS9R8R0</accession>
<dbReference type="Proteomes" id="UP001202402">
    <property type="component" value="Unassembled WGS sequence"/>
</dbReference>
<feature type="compositionally biased region" description="Low complexity" evidence="1">
    <location>
        <begin position="180"/>
        <end position="197"/>
    </location>
</feature>
<feature type="region of interest" description="Disordered" evidence="1">
    <location>
        <begin position="180"/>
        <end position="207"/>
    </location>
</feature>
<dbReference type="EMBL" id="JAKVPQ010000010">
    <property type="protein sequence ID" value="MCH4286051.1"/>
    <property type="molecule type" value="Genomic_DNA"/>
</dbReference>
<proteinExistence type="predicted"/>
<keyword evidence="4" id="KW-1185">Reference proteome</keyword>
<evidence type="ECO:0000256" key="1">
    <source>
        <dbReference type="SAM" id="MobiDB-lite"/>
    </source>
</evidence>
<feature type="compositionally biased region" description="Basic and acidic residues" evidence="1">
    <location>
        <begin position="198"/>
        <end position="207"/>
    </location>
</feature>
<sequence>MAQKLANKDINLLAVYKVKSEPSKYASVLKVVAIPAVAAIVFVTIFGVQQFRIHGLKSKTDDVNAQIAKLQEQIANDPNAEKNAKYLKDLETLNQLKELHEDIESYPQLSQDTFDQILLASDLNVDVTSFSYVRESQVITLQIQGLYANDTENFVRRLKTSNIFSKVDYSGYSMSEQAIETEPVEQPTQQQSNQTDTTTDKDGKDNNDATQQLLQQLLNMQTQNNQNTETQKPQTQTVYTATVLCTLK</sequence>
<organism evidence="3 4">
    <name type="scientific">Amedibacillus hominis</name>
    <dbReference type="NCBI Taxonomy" id="2897776"/>
    <lineage>
        <taxon>Bacteria</taxon>
        <taxon>Bacillati</taxon>
        <taxon>Bacillota</taxon>
        <taxon>Erysipelotrichia</taxon>
        <taxon>Erysipelotrichales</taxon>
        <taxon>Erysipelotrichaceae</taxon>
        <taxon>Amedibacillus</taxon>
    </lineage>
</organism>
<keyword evidence="2" id="KW-1133">Transmembrane helix</keyword>
<keyword evidence="2" id="KW-0812">Transmembrane</keyword>
<evidence type="ECO:0000256" key="2">
    <source>
        <dbReference type="SAM" id="Phobius"/>
    </source>
</evidence>
<name>A0ABS9R8R0_9FIRM</name>
<dbReference type="RefSeq" id="WP_117536491.1">
    <property type="nucleotide sequence ID" value="NZ_JAKVPQ010000010.1"/>
</dbReference>
<keyword evidence="2" id="KW-0472">Membrane</keyword>
<protein>
    <submittedName>
        <fullName evidence="3">Uncharacterized protein</fullName>
    </submittedName>
</protein>
<evidence type="ECO:0000313" key="4">
    <source>
        <dbReference type="Proteomes" id="UP001202402"/>
    </source>
</evidence>
<evidence type="ECO:0000313" key="3">
    <source>
        <dbReference type="EMBL" id="MCH4286051.1"/>
    </source>
</evidence>
<reference evidence="3 4" key="1">
    <citation type="submission" date="2022-02" db="EMBL/GenBank/DDBJ databases">
        <title>Genome of Erysipelotrichaceae sp. nov. NSJ-176 isolated from human feces.</title>
        <authorList>
            <person name="Abdugheni R."/>
        </authorList>
    </citation>
    <scope>NUCLEOTIDE SEQUENCE [LARGE SCALE GENOMIC DNA]</scope>
    <source>
        <strain evidence="3 4">NSJ-176</strain>
    </source>
</reference>
<feature type="transmembrane region" description="Helical" evidence="2">
    <location>
        <begin position="25"/>
        <end position="48"/>
    </location>
</feature>